<dbReference type="CDD" id="cd00167">
    <property type="entry name" value="SANT"/>
    <property type="match status" value="2"/>
</dbReference>
<feature type="domain" description="HTH myb-type" evidence="7">
    <location>
        <begin position="102"/>
        <end position="152"/>
    </location>
</feature>
<dbReference type="PANTHER" id="PTHR46621:SF1">
    <property type="entry name" value="SNRNA-ACTIVATING PROTEIN COMPLEX SUBUNIT 4"/>
    <property type="match status" value="1"/>
</dbReference>
<keyword evidence="3" id="KW-0804">Transcription</keyword>
<dbReference type="Proteomes" id="UP001470230">
    <property type="component" value="Unassembled WGS sequence"/>
</dbReference>
<name>A0ABR2KZT1_9EUKA</name>
<dbReference type="PROSITE" id="PS51294">
    <property type="entry name" value="HTH_MYB"/>
    <property type="match status" value="2"/>
</dbReference>
<keyword evidence="1" id="KW-0805">Transcription regulation</keyword>
<protein>
    <recommendedName>
        <fullName evidence="10">Myb-like DNA-binding domain containing protein</fullName>
    </recommendedName>
</protein>
<evidence type="ECO:0000259" key="6">
    <source>
        <dbReference type="PROSITE" id="PS50090"/>
    </source>
</evidence>
<dbReference type="PANTHER" id="PTHR46621">
    <property type="entry name" value="SNRNA-ACTIVATING PROTEIN COMPLEX SUBUNIT 4"/>
    <property type="match status" value="1"/>
</dbReference>
<dbReference type="InterPro" id="IPR001005">
    <property type="entry name" value="SANT/Myb"/>
</dbReference>
<feature type="compositionally biased region" description="Basic and acidic residues" evidence="5">
    <location>
        <begin position="206"/>
        <end position="220"/>
    </location>
</feature>
<evidence type="ECO:0000313" key="8">
    <source>
        <dbReference type="EMBL" id="KAK8896221.1"/>
    </source>
</evidence>
<evidence type="ECO:0000256" key="1">
    <source>
        <dbReference type="ARBA" id="ARBA00023015"/>
    </source>
</evidence>
<dbReference type="SUPFAM" id="SSF46689">
    <property type="entry name" value="Homeodomain-like"/>
    <property type="match status" value="1"/>
</dbReference>
<feature type="compositionally biased region" description="Polar residues" evidence="5">
    <location>
        <begin position="221"/>
        <end position="234"/>
    </location>
</feature>
<keyword evidence="2" id="KW-0238">DNA-binding</keyword>
<evidence type="ECO:0008006" key="10">
    <source>
        <dbReference type="Google" id="ProtNLM"/>
    </source>
</evidence>
<accession>A0ABR2KZT1</accession>
<evidence type="ECO:0000256" key="3">
    <source>
        <dbReference type="ARBA" id="ARBA00023163"/>
    </source>
</evidence>
<keyword evidence="9" id="KW-1185">Reference proteome</keyword>
<feature type="region of interest" description="Disordered" evidence="5">
    <location>
        <begin position="206"/>
        <end position="236"/>
    </location>
</feature>
<feature type="domain" description="HTH myb-type" evidence="7">
    <location>
        <begin position="156"/>
        <end position="203"/>
    </location>
</feature>
<feature type="domain" description="Myb-like" evidence="6">
    <location>
        <begin position="149"/>
        <end position="199"/>
    </location>
</feature>
<keyword evidence="4" id="KW-0539">Nucleus</keyword>
<evidence type="ECO:0000256" key="5">
    <source>
        <dbReference type="SAM" id="MobiDB-lite"/>
    </source>
</evidence>
<gene>
    <name evidence="8" type="ORF">M9Y10_014116</name>
</gene>
<reference evidence="8 9" key="1">
    <citation type="submission" date="2024-04" db="EMBL/GenBank/DDBJ databases">
        <title>Tritrichomonas musculus Genome.</title>
        <authorList>
            <person name="Alves-Ferreira E."/>
            <person name="Grigg M."/>
            <person name="Lorenzi H."/>
            <person name="Galac M."/>
        </authorList>
    </citation>
    <scope>NUCLEOTIDE SEQUENCE [LARGE SCALE GENOMIC DNA]</scope>
    <source>
        <strain evidence="8 9">EAF2021</strain>
    </source>
</reference>
<evidence type="ECO:0000313" key="9">
    <source>
        <dbReference type="Proteomes" id="UP001470230"/>
    </source>
</evidence>
<sequence length="277" mass="32710">MNMIQFNNSQTNMVMNSCINQPTICQIKKKKNTTSKKNSHKNQASATSFMEQFPMQMPIQQQMQFQNQQFISQPYNKSIKASYQSQIDALVSINNKRRLHPKSKFTPQEDQKLRDLVSRYGENDWVTISKMMGTRNQRQCRERWTNYLSPNICFAPWSSQEDELLKKLHEEIGAKWVKIASYFPNRTDTNIKNRWMVLQRQKKAAENSKKYKKDSYKQDEFNSNEGQVLQAPSENQEKIKEDSLLLNFEAETQIDLMDDITSSNLLSSEYMFDFSWM</sequence>
<dbReference type="PROSITE" id="PS50090">
    <property type="entry name" value="MYB_LIKE"/>
    <property type="match status" value="2"/>
</dbReference>
<feature type="domain" description="Myb-like" evidence="6">
    <location>
        <begin position="102"/>
        <end position="148"/>
    </location>
</feature>
<dbReference type="Pfam" id="PF13921">
    <property type="entry name" value="Myb_DNA-bind_6"/>
    <property type="match status" value="1"/>
</dbReference>
<evidence type="ECO:0000256" key="2">
    <source>
        <dbReference type="ARBA" id="ARBA00023125"/>
    </source>
</evidence>
<organism evidence="8 9">
    <name type="scientific">Tritrichomonas musculus</name>
    <dbReference type="NCBI Taxonomy" id="1915356"/>
    <lineage>
        <taxon>Eukaryota</taxon>
        <taxon>Metamonada</taxon>
        <taxon>Parabasalia</taxon>
        <taxon>Tritrichomonadida</taxon>
        <taxon>Tritrichomonadidae</taxon>
        <taxon>Tritrichomonas</taxon>
    </lineage>
</organism>
<comment type="caution">
    <text evidence="8">The sequence shown here is derived from an EMBL/GenBank/DDBJ whole genome shotgun (WGS) entry which is preliminary data.</text>
</comment>
<dbReference type="InterPro" id="IPR009057">
    <property type="entry name" value="Homeodomain-like_sf"/>
</dbReference>
<dbReference type="Gene3D" id="1.10.10.60">
    <property type="entry name" value="Homeodomain-like"/>
    <property type="match status" value="2"/>
</dbReference>
<evidence type="ECO:0000259" key="7">
    <source>
        <dbReference type="PROSITE" id="PS51294"/>
    </source>
</evidence>
<evidence type="ECO:0000256" key="4">
    <source>
        <dbReference type="ARBA" id="ARBA00023242"/>
    </source>
</evidence>
<dbReference type="SMART" id="SM00717">
    <property type="entry name" value="SANT"/>
    <property type="match status" value="2"/>
</dbReference>
<dbReference type="InterPro" id="IPR017930">
    <property type="entry name" value="Myb_dom"/>
</dbReference>
<dbReference type="InterPro" id="IPR051575">
    <property type="entry name" value="Myb-like_DNA-bd"/>
</dbReference>
<dbReference type="EMBL" id="JAPFFF010000002">
    <property type="protein sequence ID" value="KAK8896221.1"/>
    <property type="molecule type" value="Genomic_DNA"/>
</dbReference>
<proteinExistence type="predicted"/>